<gene>
    <name evidence="2" type="ORF">K431DRAFT_309518</name>
</gene>
<evidence type="ECO:0000313" key="3">
    <source>
        <dbReference type="Proteomes" id="UP000799441"/>
    </source>
</evidence>
<sequence>MKIALFLTALFLSIGDARTLIPREETCDKFPEAGPVNPGQTNVHPCDTSFIRSQFPCSNNKTRPCLGGEVQAWRSGYMGPAPIPEDRYAKRPFSIATAYNFPVILSVTDTINQAEHFLVTLDGRFIGETGSETGYSNVNSCGNDYECAIREKYSRGYFLIPAGVHEINIGWPRDTGLYTTWTYAYVGYRFDRLCDPASCDTSVCDSFPGAGPVNPGQTNVYPCDTSFIREQFPCSETGDGPCTAGQVKNWANGFLPSAPTAPDPFAKGPFTTQINYNYPVILTIVDTLNQAEHFLVKNNAEFIGETGGETGYTNLRYCGSDGACSIKNKNYSRGYYLIPPGANNIEITWPYNTGLYTAWGYAYVAYRFDLPCNITTCLPPIS</sequence>
<feature type="signal peptide" evidence="1">
    <location>
        <begin position="1"/>
        <end position="19"/>
    </location>
</feature>
<reference evidence="2" key="1">
    <citation type="journal article" date="2020" name="Stud. Mycol.">
        <title>101 Dothideomycetes genomes: a test case for predicting lifestyles and emergence of pathogens.</title>
        <authorList>
            <person name="Haridas S."/>
            <person name="Albert R."/>
            <person name="Binder M."/>
            <person name="Bloem J."/>
            <person name="Labutti K."/>
            <person name="Salamov A."/>
            <person name="Andreopoulos B."/>
            <person name="Baker S."/>
            <person name="Barry K."/>
            <person name="Bills G."/>
            <person name="Bluhm B."/>
            <person name="Cannon C."/>
            <person name="Castanera R."/>
            <person name="Culley D."/>
            <person name="Daum C."/>
            <person name="Ezra D."/>
            <person name="Gonzalez J."/>
            <person name="Henrissat B."/>
            <person name="Kuo A."/>
            <person name="Liang C."/>
            <person name="Lipzen A."/>
            <person name="Lutzoni F."/>
            <person name="Magnuson J."/>
            <person name="Mondo S."/>
            <person name="Nolan M."/>
            <person name="Ohm R."/>
            <person name="Pangilinan J."/>
            <person name="Park H.-J."/>
            <person name="Ramirez L."/>
            <person name="Alfaro M."/>
            <person name="Sun H."/>
            <person name="Tritt A."/>
            <person name="Yoshinaga Y."/>
            <person name="Zwiers L.-H."/>
            <person name="Turgeon B."/>
            <person name="Goodwin S."/>
            <person name="Spatafora J."/>
            <person name="Crous P."/>
            <person name="Grigoriev I."/>
        </authorList>
    </citation>
    <scope>NUCLEOTIDE SEQUENCE</scope>
    <source>
        <strain evidence="2">CBS 116435</strain>
    </source>
</reference>
<keyword evidence="1" id="KW-0732">Signal</keyword>
<dbReference type="AlphaFoldDB" id="A0A9P4UU64"/>
<name>A0A9P4UU64_9PEZI</name>
<dbReference type="EMBL" id="MU003768">
    <property type="protein sequence ID" value="KAF2725368.1"/>
    <property type="molecule type" value="Genomic_DNA"/>
</dbReference>
<proteinExistence type="predicted"/>
<organism evidence="2 3">
    <name type="scientific">Polychaeton citri CBS 116435</name>
    <dbReference type="NCBI Taxonomy" id="1314669"/>
    <lineage>
        <taxon>Eukaryota</taxon>
        <taxon>Fungi</taxon>
        <taxon>Dikarya</taxon>
        <taxon>Ascomycota</taxon>
        <taxon>Pezizomycotina</taxon>
        <taxon>Dothideomycetes</taxon>
        <taxon>Dothideomycetidae</taxon>
        <taxon>Capnodiales</taxon>
        <taxon>Capnodiaceae</taxon>
        <taxon>Polychaeton</taxon>
    </lineage>
</organism>
<dbReference type="OrthoDB" id="4662630at2759"/>
<accession>A0A9P4UU64</accession>
<comment type="caution">
    <text evidence="2">The sequence shown here is derived from an EMBL/GenBank/DDBJ whole genome shotgun (WGS) entry which is preliminary data.</text>
</comment>
<evidence type="ECO:0000256" key="1">
    <source>
        <dbReference type="SAM" id="SignalP"/>
    </source>
</evidence>
<dbReference type="Proteomes" id="UP000799441">
    <property type="component" value="Unassembled WGS sequence"/>
</dbReference>
<protein>
    <submittedName>
        <fullName evidence="2">Uncharacterized protein</fullName>
    </submittedName>
</protein>
<feature type="non-terminal residue" evidence="2">
    <location>
        <position position="382"/>
    </location>
</feature>
<keyword evidence="3" id="KW-1185">Reference proteome</keyword>
<feature type="chain" id="PRO_5040158869" evidence="1">
    <location>
        <begin position="20"/>
        <end position="382"/>
    </location>
</feature>
<evidence type="ECO:0000313" key="2">
    <source>
        <dbReference type="EMBL" id="KAF2725368.1"/>
    </source>
</evidence>